<dbReference type="Gene3D" id="3.30.70.2660">
    <property type="match status" value="1"/>
</dbReference>
<protein>
    <recommendedName>
        <fullName evidence="2">pre-crRNA processing endonuclease</fullName>
        <ecNumber evidence="2">3.1.-.-</ecNumber>
    </recommendedName>
</protein>
<keyword evidence="1 2" id="KW-0051">Antiviral defense</keyword>
<evidence type="ECO:0000256" key="1">
    <source>
        <dbReference type="ARBA" id="ARBA00023118"/>
    </source>
</evidence>
<dbReference type="GO" id="GO:0003723">
    <property type="term" value="F:RNA binding"/>
    <property type="evidence" value="ECO:0007669"/>
    <property type="project" value="UniProtKB-UniRule"/>
</dbReference>
<evidence type="ECO:0000313" key="4">
    <source>
        <dbReference type="Proteomes" id="UP000861567"/>
    </source>
</evidence>
<evidence type="ECO:0000256" key="2">
    <source>
        <dbReference type="PIRNR" id="PIRNR029950"/>
    </source>
</evidence>
<dbReference type="InterPro" id="IPR021124">
    <property type="entry name" value="CRISPR-assoc_prot_Cas5"/>
</dbReference>
<dbReference type="NCBIfam" id="TIGR01876">
    <property type="entry name" value="cas_Cas5d"/>
    <property type="match status" value="1"/>
</dbReference>
<gene>
    <name evidence="3" type="primary">cas5c</name>
    <name evidence="3" type="ORF">I8Y58_002966</name>
</gene>
<dbReference type="AlphaFoldDB" id="A0AAN5R6F7"/>
<keyword evidence="2" id="KW-0694">RNA-binding</keyword>
<comment type="caution">
    <text evidence="3">The sequence shown here is derived from an EMBL/GenBank/DDBJ whole genome shotgun (WGS) entry which is preliminary data.</text>
</comment>
<organism evidence="3 4">
    <name type="scientific">Legionella pneumophila</name>
    <dbReference type="NCBI Taxonomy" id="446"/>
    <lineage>
        <taxon>Bacteria</taxon>
        <taxon>Pseudomonadati</taxon>
        <taxon>Pseudomonadota</taxon>
        <taxon>Gammaproteobacteria</taxon>
        <taxon>Legionellales</taxon>
        <taxon>Legionellaceae</taxon>
        <taxon>Legionella</taxon>
    </lineage>
</organism>
<keyword evidence="2" id="KW-0378">Hydrolase</keyword>
<accession>A0AAN5R6F7</accession>
<comment type="similarity">
    <text evidence="2">Belongs to the CRISPR-associated protein Cas5 family. Subtype I-C/Dvulg subfamily.</text>
</comment>
<dbReference type="InterPro" id="IPR013422">
    <property type="entry name" value="CRISPR-assoc_prot_Cas5_N"/>
</dbReference>
<dbReference type="Proteomes" id="UP000861567">
    <property type="component" value="Unassembled WGS sequence"/>
</dbReference>
<dbReference type="GO" id="GO:0043571">
    <property type="term" value="P:maintenance of CRISPR repeat elements"/>
    <property type="evidence" value="ECO:0007669"/>
    <property type="project" value="UniProtKB-UniRule"/>
</dbReference>
<proteinExistence type="inferred from homology"/>
<dbReference type="GO" id="GO:0051607">
    <property type="term" value="P:defense response to virus"/>
    <property type="evidence" value="ECO:0007669"/>
    <property type="project" value="UniProtKB-UniRule"/>
</dbReference>
<dbReference type="InterPro" id="IPR010155">
    <property type="entry name" value="CRISPR-assoc_prot_Cas5d"/>
</dbReference>
<dbReference type="CDD" id="cd09752">
    <property type="entry name" value="Cas5_I-C"/>
    <property type="match status" value="1"/>
</dbReference>
<dbReference type="NCBIfam" id="TIGR02593">
    <property type="entry name" value="CRISPR_cas5"/>
    <property type="match status" value="1"/>
</dbReference>
<reference evidence="3" key="1">
    <citation type="journal article" date="2018" name="Genome Biol.">
        <title>SKESA: strategic k-mer extension for scrupulous assemblies.</title>
        <authorList>
            <person name="Souvorov A."/>
            <person name="Agarwala R."/>
            <person name="Lipman D.J."/>
        </authorList>
    </citation>
    <scope>NUCLEOTIDE SEQUENCE</scope>
    <source>
        <strain evidence="3">D3612</strain>
    </source>
</reference>
<dbReference type="EC" id="3.1.-.-" evidence="2"/>
<dbReference type="PIRSF" id="PIRSF029950">
    <property type="entry name" value="Cas_CT1134"/>
    <property type="match status" value="1"/>
</dbReference>
<comment type="function">
    <text evidence="2">CRISPR (clustered regularly interspaced short palindromic repeat) is an adaptive immune system that provides protection against mobile genetic elements (viruses, transposable elements and conjugative plasmids). CRISPR clusters contain spacers, sequences complementary to antecedent mobile elements, and target invading nucleic acids. CRISPR clusters are transcribed and processed into CRISPR RNA (crRNA).</text>
</comment>
<keyword evidence="2" id="KW-0255">Endonuclease</keyword>
<dbReference type="EMBL" id="DACSEI010000058">
    <property type="protein sequence ID" value="HAT1597701.1"/>
    <property type="molecule type" value="Genomic_DNA"/>
</dbReference>
<dbReference type="GO" id="GO:0004519">
    <property type="term" value="F:endonuclease activity"/>
    <property type="evidence" value="ECO:0007669"/>
    <property type="project" value="UniProtKB-UniRule"/>
</dbReference>
<name>A0AAN5R6F7_LEGPN</name>
<reference evidence="3" key="2">
    <citation type="submission" date="2020-11" db="EMBL/GenBank/DDBJ databases">
        <authorList>
            <consortium name="NCBI Pathogen Detection Project"/>
        </authorList>
    </citation>
    <scope>NUCLEOTIDE SEQUENCE</scope>
    <source>
        <strain evidence="3">D3612</strain>
    </source>
</reference>
<dbReference type="GO" id="GO:0016787">
    <property type="term" value="F:hydrolase activity"/>
    <property type="evidence" value="ECO:0007669"/>
    <property type="project" value="UniProtKB-KW"/>
</dbReference>
<dbReference type="Pfam" id="PF09704">
    <property type="entry name" value="Cas_Cas5d"/>
    <property type="match status" value="1"/>
</dbReference>
<evidence type="ECO:0000313" key="3">
    <source>
        <dbReference type="EMBL" id="HAT1597701.1"/>
    </source>
</evidence>
<sequence length="211" mass="24768">MPNNYCLEVRSAFACFTRPEMKVERVSYDIITPSAARAIFEAIFWKPAISWRVTRIDVLNPIRWASIRRNEVGTVMTSRSNGMYIEDERQQRASLLLRDVRYRIYADLIFDQSKDVSAQYGKYTSMFERRAEKGQCFNQPYLGCREFSCDYRLITHLLNEPLPIAEDRSFGWMLYDMDYHDPKNPTPRFFNAQMNAGVLQVPAWDSEEVKG</sequence>
<keyword evidence="2" id="KW-0540">Nuclease</keyword>